<dbReference type="SUPFAM" id="SSF55874">
    <property type="entry name" value="ATPase domain of HSP90 chaperone/DNA topoisomerase II/histidine kinase"/>
    <property type="match status" value="1"/>
</dbReference>
<keyword evidence="9" id="KW-0812">Transmembrane</keyword>
<proteinExistence type="predicted"/>
<evidence type="ECO:0000256" key="3">
    <source>
        <dbReference type="ARBA" id="ARBA00022553"/>
    </source>
</evidence>
<dbReference type="Pfam" id="PF07730">
    <property type="entry name" value="HisKA_3"/>
    <property type="match status" value="1"/>
</dbReference>
<dbReference type="Proteomes" id="UP000549009">
    <property type="component" value="Unassembled WGS sequence"/>
</dbReference>
<dbReference type="AlphaFoldDB" id="A0A5P2WZR6"/>
<feature type="transmembrane region" description="Helical" evidence="9">
    <location>
        <begin position="149"/>
        <end position="169"/>
    </location>
</feature>
<keyword evidence="15" id="KW-1185">Reference proteome</keyword>
<dbReference type="PANTHER" id="PTHR24421">
    <property type="entry name" value="NITRATE/NITRITE SENSOR PROTEIN NARX-RELATED"/>
    <property type="match status" value="1"/>
</dbReference>
<feature type="transmembrane region" description="Helical" evidence="9">
    <location>
        <begin position="44"/>
        <end position="61"/>
    </location>
</feature>
<keyword evidence="3" id="KW-0597">Phosphoprotein</keyword>
<feature type="transmembrane region" description="Helical" evidence="9">
    <location>
        <begin position="119"/>
        <end position="137"/>
    </location>
</feature>
<dbReference type="RefSeq" id="WP_150509476.1">
    <property type="nucleotide sequence ID" value="NZ_BMSQ01000003.1"/>
</dbReference>
<dbReference type="Pfam" id="PF02518">
    <property type="entry name" value="HATPase_c"/>
    <property type="match status" value="1"/>
</dbReference>
<evidence type="ECO:0000256" key="8">
    <source>
        <dbReference type="ARBA" id="ARBA00023012"/>
    </source>
</evidence>
<keyword evidence="9" id="KW-1133">Transmembrane helix</keyword>
<organism evidence="13 14">
    <name type="scientific">Streptomyces spectabilis</name>
    <dbReference type="NCBI Taxonomy" id="68270"/>
    <lineage>
        <taxon>Bacteria</taxon>
        <taxon>Bacillati</taxon>
        <taxon>Actinomycetota</taxon>
        <taxon>Actinomycetes</taxon>
        <taxon>Kitasatosporales</taxon>
        <taxon>Streptomycetaceae</taxon>
        <taxon>Streptomyces</taxon>
    </lineage>
</organism>
<evidence type="ECO:0000256" key="2">
    <source>
        <dbReference type="ARBA" id="ARBA00012438"/>
    </source>
</evidence>
<reference evidence="12 15" key="2">
    <citation type="submission" date="2020-08" db="EMBL/GenBank/DDBJ databases">
        <title>Genomic Encyclopedia of Type Strains, Phase III (KMG-III): the genomes of soil and plant-associated and newly described type strains.</title>
        <authorList>
            <person name="Whitman W."/>
        </authorList>
    </citation>
    <scope>NUCLEOTIDE SEQUENCE [LARGE SCALE GENOMIC DNA]</scope>
    <source>
        <strain evidence="12 15">CECT 3146</strain>
    </source>
</reference>
<evidence type="ECO:0000256" key="9">
    <source>
        <dbReference type="SAM" id="Phobius"/>
    </source>
</evidence>
<keyword evidence="7" id="KW-0067">ATP-binding</keyword>
<comment type="catalytic activity">
    <reaction evidence="1">
        <text>ATP + protein L-histidine = ADP + protein N-phospho-L-histidine.</text>
        <dbReference type="EC" id="2.7.13.3"/>
    </reaction>
</comment>
<evidence type="ECO:0000313" key="13">
    <source>
        <dbReference type="EMBL" id="QEV58273.1"/>
    </source>
</evidence>
<dbReference type="GO" id="GO:0005524">
    <property type="term" value="F:ATP binding"/>
    <property type="evidence" value="ECO:0007669"/>
    <property type="project" value="UniProtKB-KW"/>
</dbReference>
<keyword evidence="9" id="KW-0472">Membrane</keyword>
<keyword evidence="5" id="KW-0547">Nucleotide-binding</keyword>
<evidence type="ECO:0000256" key="4">
    <source>
        <dbReference type="ARBA" id="ARBA00022679"/>
    </source>
</evidence>
<dbReference type="GO" id="GO:0000155">
    <property type="term" value="F:phosphorelay sensor kinase activity"/>
    <property type="evidence" value="ECO:0007669"/>
    <property type="project" value="InterPro"/>
</dbReference>
<evidence type="ECO:0000313" key="14">
    <source>
        <dbReference type="Proteomes" id="UP000326505"/>
    </source>
</evidence>
<dbReference type="GO" id="GO:0046983">
    <property type="term" value="F:protein dimerization activity"/>
    <property type="evidence" value="ECO:0007669"/>
    <property type="project" value="InterPro"/>
</dbReference>
<dbReference type="Gene3D" id="1.20.5.1930">
    <property type="match status" value="1"/>
</dbReference>
<dbReference type="Proteomes" id="UP000326505">
    <property type="component" value="Chromosome"/>
</dbReference>
<dbReference type="EC" id="2.7.13.3" evidence="2"/>
<dbReference type="InterPro" id="IPR003594">
    <property type="entry name" value="HATPase_dom"/>
</dbReference>
<evidence type="ECO:0000313" key="12">
    <source>
        <dbReference type="EMBL" id="MBB5101550.1"/>
    </source>
</evidence>
<dbReference type="KEGG" id="sspb:CP982_05745"/>
<feature type="domain" description="Signal transduction histidine kinase subgroup 3 dimerisation and phosphoacceptor" evidence="11">
    <location>
        <begin position="186"/>
        <end position="254"/>
    </location>
</feature>
<sequence>MTTFPARAVFATWAPARRGLTITVTTLALAAITAEALDTGFVPTAAATLAVGLLCMAALLAPPRHLARTGWIAVTASLALSLTTAQLQHRPEHTPGMTEMGMLLLLATRAVRHEPLRRMIPLTSAAWLATCLVLLRLPGSEYMHVAKYGLPPLLLALPVAVVLGLYLHLVDGTREREKNARLNAQRLEYARELHDFVGHHVTAITAQVKAVRFTTAAGHPPTPQALDEALANIEDAALQATDSMRAMVGLLRRPDRSAPLHAPQTLHGLHDLADALRATGPEVSLTIDPRLLAVPPPDHLCATAYHVVREALTNIRKHATGAGTVTIDVRHSPDAGALTVCVTDNAAQPSDATPAHRGPGGFGITGLRERVDAVGGTLTAGPGPVGGWQVAAEIPLSPDAAPRTP</sequence>
<keyword evidence="4" id="KW-0808">Transferase</keyword>
<reference evidence="13 14" key="1">
    <citation type="submission" date="2017-09" db="EMBL/GenBank/DDBJ databases">
        <authorList>
            <person name="Lee N."/>
            <person name="Cho B.-K."/>
        </authorList>
    </citation>
    <scope>NUCLEOTIDE SEQUENCE [LARGE SCALE GENOMIC DNA]</scope>
    <source>
        <strain evidence="13 14">ATCC 27465</strain>
    </source>
</reference>
<dbReference type="PANTHER" id="PTHR24421:SF10">
    <property type="entry name" value="NITRATE_NITRITE SENSOR PROTEIN NARQ"/>
    <property type="match status" value="1"/>
</dbReference>
<evidence type="ECO:0000256" key="1">
    <source>
        <dbReference type="ARBA" id="ARBA00000085"/>
    </source>
</evidence>
<dbReference type="EMBL" id="CP023690">
    <property type="protein sequence ID" value="QEV58273.1"/>
    <property type="molecule type" value="Genomic_DNA"/>
</dbReference>
<dbReference type="Gene3D" id="3.30.565.10">
    <property type="entry name" value="Histidine kinase-like ATPase, C-terminal domain"/>
    <property type="match status" value="1"/>
</dbReference>
<gene>
    <name evidence="13" type="ORF">CP982_05745</name>
    <name evidence="12" type="ORF">FHS40_000603</name>
</gene>
<dbReference type="InterPro" id="IPR011712">
    <property type="entry name" value="Sig_transdc_His_kin_sub3_dim/P"/>
</dbReference>
<evidence type="ECO:0000256" key="5">
    <source>
        <dbReference type="ARBA" id="ARBA00022741"/>
    </source>
</evidence>
<dbReference type="OrthoDB" id="227596at2"/>
<evidence type="ECO:0000256" key="7">
    <source>
        <dbReference type="ARBA" id="ARBA00022840"/>
    </source>
</evidence>
<evidence type="ECO:0000259" key="10">
    <source>
        <dbReference type="Pfam" id="PF02518"/>
    </source>
</evidence>
<keyword evidence="8" id="KW-0902">Two-component regulatory system</keyword>
<evidence type="ECO:0000259" key="11">
    <source>
        <dbReference type="Pfam" id="PF07730"/>
    </source>
</evidence>
<feature type="domain" description="Histidine kinase/HSP90-like ATPase" evidence="10">
    <location>
        <begin position="304"/>
        <end position="397"/>
    </location>
</feature>
<protein>
    <recommendedName>
        <fullName evidence="2">histidine kinase</fullName>
        <ecNumber evidence="2">2.7.13.3</ecNumber>
    </recommendedName>
</protein>
<dbReference type="EMBL" id="JACHJD010000001">
    <property type="protein sequence ID" value="MBB5101550.1"/>
    <property type="molecule type" value="Genomic_DNA"/>
</dbReference>
<keyword evidence="6 13" id="KW-0418">Kinase</keyword>
<accession>A0A5P2WZR6</accession>
<evidence type="ECO:0000256" key="6">
    <source>
        <dbReference type="ARBA" id="ARBA00022777"/>
    </source>
</evidence>
<dbReference type="InterPro" id="IPR036890">
    <property type="entry name" value="HATPase_C_sf"/>
</dbReference>
<name>A0A5P2WZR6_STRST</name>
<dbReference type="InterPro" id="IPR050482">
    <property type="entry name" value="Sensor_HK_TwoCompSys"/>
</dbReference>
<dbReference type="GO" id="GO:0016020">
    <property type="term" value="C:membrane"/>
    <property type="evidence" value="ECO:0007669"/>
    <property type="project" value="InterPro"/>
</dbReference>
<dbReference type="CDD" id="cd16917">
    <property type="entry name" value="HATPase_UhpB-NarQ-NarX-like"/>
    <property type="match status" value="1"/>
</dbReference>
<evidence type="ECO:0000313" key="15">
    <source>
        <dbReference type="Proteomes" id="UP000549009"/>
    </source>
</evidence>